<dbReference type="PANTHER" id="PTHR12899:SF3">
    <property type="entry name" value="LARGE RIBOSOMAL SUBUNIT PROTEIN UL18M"/>
    <property type="match status" value="1"/>
</dbReference>
<dbReference type="GO" id="GO:0005743">
    <property type="term" value="C:mitochondrial inner membrane"/>
    <property type="evidence" value="ECO:0007669"/>
    <property type="project" value="UniProtKB-ARBA"/>
</dbReference>
<dbReference type="FunFam" id="3.30.420.80:FF:000005">
    <property type="entry name" value="39S ribosomal protein L18, mitochondrial"/>
    <property type="match status" value="1"/>
</dbReference>
<reference evidence="9" key="1">
    <citation type="submission" date="2025-08" db="UniProtKB">
        <authorList>
            <consortium name="RefSeq"/>
        </authorList>
    </citation>
    <scope>IDENTIFICATION</scope>
    <source>
        <tissue evidence="9">Gonads</tissue>
    </source>
</reference>
<dbReference type="GO" id="GO:0005840">
    <property type="term" value="C:ribosome"/>
    <property type="evidence" value="ECO:0007669"/>
    <property type="project" value="UniProtKB-KW"/>
</dbReference>
<dbReference type="Proteomes" id="UP000504635">
    <property type="component" value="Unplaced"/>
</dbReference>
<evidence type="ECO:0000313" key="8">
    <source>
        <dbReference type="Proteomes" id="UP000504635"/>
    </source>
</evidence>
<dbReference type="CTD" id="29074"/>
<keyword evidence="3 9" id="KW-0689">Ribosomal protein</keyword>
<dbReference type="GO" id="GO:1990904">
    <property type="term" value="C:ribonucleoprotein complex"/>
    <property type="evidence" value="ECO:0007669"/>
    <property type="project" value="UniProtKB-KW"/>
</dbReference>
<dbReference type="PANTHER" id="PTHR12899">
    <property type="entry name" value="39S RIBOSOMAL PROTEIN L18, MITOCHONDRIAL"/>
    <property type="match status" value="1"/>
</dbReference>
<gene>
    <name evidence="9" type="primary">LOC115891875</name>
</gene>
<dbReference type="Gene3D" id="3.30.420.80">
    <property type="entry name" value="Ribosomal protein S11"/>
    <property type="match status" value="1"/>
</dbReference>
<dbReference type="InterPro" id="IPR005484">
    <property type="entry name" value="Ribosomal_uL18_bac/plant/anim"/>
</dbReference>
<evidence type="ECO:0000313" key="9">
    <source>
        <dbReference type="RefSeq" id="XP_030768363.1"/>
    </source>
</evidence>
<dbReference type="GO" id="GO:0006412">
    <property type="term" value="P:translation"/>
    <property type="evidence" value="ECO:0007669"/>
    <property type="project" value="InterPro"/>
</dbReference>
<dbReference type="KEGG" id="soy:115891875"/>
<dbReference type="AlphaFoldDB" id="A0A6J2YW63"/>
<comment type="similarity">
    <text evidence="2">Belongs to the universal ribosomal protein uL18 family.</text>
</comment>
<keyword evidence="5" id="KW-0687">Ribonucleoprotein</keyword>
<evidence type="ECO:0000256" key="2">
    <source>
        <dbReference type="ARBA" id="ARBA00007116"/>
    </source>
</evidence>
<dbReference type="OrthoDB" id="1932324at2759"/>
<keyword evidence="8" id="KW-1185">Reference proteome</keyword>
<sequence length="183" mass="21240">MQVVRNCTNSLKAVTFRCLSNNVKPNKQANLADTFINRNPRNLERMRIAYKPDGYHIDKPGKSYWHKLELKASNKYVTAFVNHFENGEVLKACTSEWCIKKQLYKSKDTTAYINLGRILGYRCLQTGLTELRCDIHPPNEDGKVALFLKALEEAGVKLQEPPQYKTPYPWDLHRPEKPWEVTE</sequence>
<evidence type="ECO:0000256" key="1">
    <source>
        <dbReference type="ARBA" id="ARBA00004173"/>
    </source>
</evidence>
<organism evidence="8 9">
    <name type="scientific">Sitophilus oryzae</name>
    <name type="common">Rice weevil</name>
    <name type="synonym">Curculio oryzae</name>
    <dbReference type="NCBI Taxonomy" id="7048"/>
    <lineage>
        <taxon>Eukaryota</taxon>
        <taxon>Metazoa</taxon>
        <taxon>Ecdysozoa</taxon>
        <taxon>Arthropoda</taxon>
        <taxon>Hexapoda</taxon>
        <taxon>Insecta</taxon>
        <taxon>Pterygota</taxon>
        <taxon>Neoptera</taxon>
        <taxon>Endopterygota</taxon>
        <taxon>Coleoptera</taxon>
        <taxon>Polyphaga</taxon>
        <taxon>Cucujiformia</taxon>
        <taxon>Curculionidae</taxon>
        <taxon>Dryophthorinae</taxon>
        <taxon>Sitophilus</taxon>
    </lineage>
</organism>
<protein>
    <recommendedName>
        <fullName evidence="6">Large ribosomal subunit protein uL18m</fullName>
    </recommendedName>
    <alternativeName>
        <fullName evidence="7">39S ribosomal protein L18, mitochondrial</fullName>
    </alternativeName>
</protein>
<dbReference type="InParanoid" id="A0A6J2YW63"/>
<dbReference type="InterPro" id="IPR036967">
    <property type="entry name" value="Ribosomal_uS11_sf"/>
</dbReference>
<proteinExistence type="inferred from homology"/>
<evidence type="ECO:0000256" key="6">
    <source>
        <dbReference type="ARBA" id="ARBA00069051"/>
    </source>
</evidence>
<evidence type="ECO:0000256" key="4">
    <source>
        <dbReference type="ARBA" id="ARBA00023128"/>
    </source>
</evidence>
<name>A0A6J2YW63_SITOR</name>
<dbReference type="CDD" id="cd00432">
    <property type="entry name" value="Ribosomal_L18_L5e"/>
    <property type="match status" value="1"/>
</dbReference>
<dbReference type="RefSeq" id="XP_030768363.1">
    <property type="nucleotide sequence ID" value="XM_030912503.1"/>
</dbReference>
<evidence type="ECO:0000256" key="7">
    <source>
        <dbReference type="ARBA" id="ARBA00082661"/>
    </source>
</evidence>
<dbReference type="GO" id="GO:0008097">
    <property type="term" value="F:5S rRNA binding"/>
    <property type="evidence" value="ECO:0007669"/>
    <property type="project" value="TreeGrafter"/>
</dbReference>
<evidence type="ECO:0000256" key="5">
    <source>
        <dbReference type="ARBA" id="ARBA00023274"/>
    </source>
</evidence>
<dbReference type="GeneID" id="115891875"/>
<accession>A0A6J2YW63</accession>
<comment type="subcellular location">
    <subcellularLocation>
        <location evidence="1">Mitochondrion</location>
    </subcellularLocation>
</comment>
<dbReference type="InterPro" id="IPR057268">
    <property type="entry name" value="Ribosomal_L18"/>
</dbReference>
<dbReference type="GO" id="GO:0003735">
    <property type="term" value="F:structural constituent of ribosome"/>
    <property type="evidence" value="ECO:0007669"/>
    <property type="project" value="InterPro"/>
</dbReference>
<dbReference type="FunCoup" id="A0A6J2YW63">
    <property type="interactions" value="1472"/>
</dbReference>
<keyword evidence="4" id="KW-0496">Mitochondrion</keyword>
<evidence type="ECO:0000256" key="3">
    <source>
        <dbReference type="ARBA" id="ARBA00022980"/>
    </source>
</evidence>
<dbReference type="SUPFAM" id="SSF53137">
    <property type="entry name" value="Translational machinery components"/>
    <property type="match status" value="1"/>
</dbReference>